<feature type="compositionally biased region" description="Basic and acidic residues" evidence="1">
    <location>
        <begin position="49"/>
        <end position="58"/>
    </location>
</feature>
<evidence type="ECO:0000256" key="1">
    <source>
        <dbReference type="SAM" id="MobiDB-lite"/>
    </source>
</evidence>
<name>A0A4S2H110_9PROT</name>
<dbReference type="EMBL" id="SRXW01000002">
    <property type="protein sequence ID" value="TGY89237.1"/>
    <property type="molecule type" value="Genomic_DNA"/>
</dbReference>
<evidence type="ECO:0000313" key="3">
    <source>
        <dbReference type="EMBL" id="TGY89237.1"/>
    </source>
</evidence>
<feature type="region of interest" description="Disordered" evidence="1">
    <location>
        <begin position="25"/>
        <end position="58"/>
    </location>
</feature>
<gene>
    <name evidence="3" type="ORF">E5163_08955</name>
</gene>
<sequence>MFHPTAVLGVLAAGAALSLGAAAHAQDGPLTPPVQPQPPEVADYPAPDGLRDEDGDRGRRYQPFNPFLDACEADRCLAVTISEEAAASDEFLGWMTDRAVEHVMAVATADYVDWMRSATGNNPFLVTAIYDNGTLVSSNATAMDHPWLGPDRAEGRWAVGPVSGPFLEDVLSSAARADGPEAAELQSPGVPDYAPGPARAGPRTQGARYPDGITALELDLAAFEDATPPERLGDAFVCCGPHEQLPASPAGESGLTAGQAPFIGGGSVALDGRIAVVGVVAATPRAVRGAQPVIEPPNLPVAADMQSFALVFALEPAGR</sequence>
<evidence type="ECO:0000256" key="2">
    <source>
        <dbReference type="SAM" id="SignalP"/>
    </source>
</evidence>
<keyword evidence="4" id="KW-1185">Reference proteome</keyword>
<feature type="chain" id="PRO_5020592584" evidence="2">
    <location>
        <begin position="26"/>
        <end position="319"/>
    </location>
</feature>
<dbReference type="RefSeq" id="WP_135995777.1">
    <property type="nucleotide sequence ID" value="NZ_CP071057.1"/>
</dbReference>
<feature type="region of interest" description="Disordered" evidence="1">
    <location>
        <begin position="178"/>
        <end position="206"/>
    </location>
</feature>
<organism evidence="3 4">
    <name type="scientific">Marinicauda algicola</name>
    <dbReference type="NCBI Taxonomy" id="2029849"/>
    <lineage>
        <taxon>Bacteria</taxon>
        <taxon>Pseudomonadati</taxon>
        <taxon>Pseudomonadota</taxon>
        <taxon>Alphaproteobacteria</taxon>
        <taxon>Maricaulales</taxon>
        <taxon>Maricaulaceae</taxon>
        <taxon>Marinicauda</taxon>
    </lineage>
</organism>
<keyword evidence="2" id="KW-0732">Signal</keyword>
<reference evidence="3 4" key="1">
    <citation type="journal article" date="2017" name="Int. J. Syst. Evol. Microbiol.">
        <title>Marinicauda algicola sp. nov., isolated from a marine red alga Rhodosorus marinus.</title>
        <authorList>
            <person name="Jeong S.E."/>
            <person name="Jeon S.H."/>
            <person name="Chun B.H."/>
            <person name="Kim D.W."/>
            <person name="Jeon C.O."/>
        </authorList>
    </citation>
    <scope>NUCLEOTIDE SEQUENCE [LARGE SCALE GENOMIC DNA]</scope>
    <source>
        <strain evidence="3 4">JCM 31718</strain>
    </source>
</reference>
<proteinExistence type="predicted"/>
<feature type="compositionally biased region" description="Pro residues" evidence="1">
    <location>
        <begin position="30"/>
        <end position="39"/>
    </location>
</feature>
<dbReference type="AlphaFoldDB" id="A0A4S2H110"/>
<protein>
    <submittedName>
        <fullName evidence="3">Uncharacterized protein</fullName>
    </submittedName>
</protein>
<dbReference type="Proteomes" id="UP000308054">
    <property type="component" value="Unassembled WGS sequence"/>
</dbReference>
<evidence type="ECO:0000313" key="4">
    <source>
        <dbReference type="Proteomes" id="UP000308054"/>
    </source>
</evidence>
<comment type="caution">
    <text evidence="3">The sequence shown here is derived from an EMBL/GenBank/DDBJ whole genome shotgun (WGS) entry which is preliminary data.</text>
</comment>
<feature type="signal peptide" evidence="2">
    <location>
        <begin position="1"/>
        <end position="25"/>
    </location>
</feature>
<accession>A0A4S2H110</accession>